<dbReference type="EMBL" id="NKCL01000184">
    <property type="protein sequence ID" value="RSL79115.1"/>
    <property type="molecule type" value="Genomic_DNA"/>
</dbReference>
<feature type="domain" description="Heterokaryon incompatibility" evidence="1">
    <location>
        <begin position="47"/>
        <end position="196"/>
    </location>
</feature>
<organism evidence="2 3">
    <name type="scientific">Fusarium floridanum</name>
    <dbReference type="NCBI Taxonomy" id="1325733"/>
    <lineage>
        <taxon>Eukaryota</taxon>
        <taxon>Fungi</taxon>
        <taxon>Dikarya</taxon>
        <taxon>Ascomycota</taxon>
        <taxon>Pezizomycotina</taxon>
        <taxon>Sordariomycetes</taxon>
        <taxon>Hypocreomycetidae</taxon>
        <taxon>Hypocreales</taxon>
        <taxon>Nectriaceae</taxon>
        <taxon>Fusarium</taxon>
        <taxon>Fusarium solani species complex</taxon>
    </lineage>
</organism>
<dbReference type="PANTHER" id="PTHR24148:SF73">
    <property type="entry name" value="HET DOMAIN PROTEIN (AFU_ORTHOLOGUE AFUA_8G01020)"/>
    <property type="match status" value="1"/>
</dbReference>
<dbReference type="InterPro" id="IPR052895">
    <property type="entry name" value="HetReg/Transcr_Mod"/>
</dbReference>
<protein>
    <recommendedName>
        <fullName evidence="1">Heterokaryon incompatibility domain-containing protein</fullName>
    </recommendedName>
</protein>
<dbReference type="Pfam" id="PF06985">
    <property type="entry name" value="HET"/>
    <property type="match status" value="1"/>
</dbReference>
<proteinExistence type="predicted"/>
<dbReference type="Proteomes" id="UP000287972">
    <property type="component" value="Unassembled WGS sequence"/>
</dbReference>
<evidence type="ECO:0000259" key="1">
    <source>
        <dbReference type="Pfam" id="PF06985"/>
    </source>
</evidence>
<keyword evidence="3" id="KW-1185">Reference proteome</keyword>
<accession>A0A428RNI7</accession>
<evidence type="ECO:0000313" key="3">
    <source>
        <dbReference type="Proteomes" id="UP000287972"/>
    </source>
</evidence>
<sequence length="589" mass="66177">MTRFQYRGLGEEGQPIRLVTILPGSDSQPMSLKLHHTTMLREPPPTYEALSYVWGSPDDGVAVSVAYSDDPQRSTLVVGQNFFVALQHLRRVDKPRTMWIDAVCINQEDIAERSSQVRNMGNVYGFASRVVVWLGEANMDSDFIMSLLQDVGARMQQEPDGWIQYLESKAYESQAMHALHFLLLRPWFKRVWIRQEIGLANNDSVVMCGHMVMPWQHFREALRQLRTQPYVEHLGESAVVVEETRRTIIPMSTKLSPRLFSRLYQARPSQCLDPKDRIYANLNLAESIYRDKLKVDYSMSTLDIYRQVVLVDLEMGDLSILGHCDISTRPSGWPSWVPDWSNPFCTRILAKVKSSSVLLSDARCVGDSTLQASGLIISRIESHDKTGFHRDRSNFNAELLRLAKTRITGSYITGKSLLEAFCDTICCGDFNTPELDSDFPVLETTMSYIKSLAEDAGNQSEKPPTALEYHIPRHCYGRSIFWTEHGQLGLCPVGSRPGDVIAVLLGCDPLLALRPTESGTYEVVGPCYVSGFVDGEAILGDLANGSIKDPSNRGTHCDDSHGDDWDWLKGVTPETLCKAGIEVKMFKLV</sequence>
<dbReference type="PANTHER" id="PTHR24148">
    <property type="entry name" value="ANKYRIN REPEAT DOMAIN-CONTAINING PROTEIN 39 HOMOLOG-RELATED"/>
    <property type="match status" value="1"/>
</dbReference>
<evidence type="ECO:0000313" key="2">
    <source>
        <dbReference type="EMBL" id="RSL79115.1"/>
    </source>
</evidence>
<comment type="caution">
    <text evidence="2">The sequence shown here is derived from an EMBL/GenBank/DDBJ whole genome shotgun (WGS) entry which is preliminary data.</text>
</comment>
<reference evidence="2 3" key="1">
    <citation type="submission" date="2017-06" db="EMBL/GenBank/DDBJ databases">
        <title>Comparative genomic analysis of Ambrosia Fusariam Clade fungi.</title>
        <authorList>
            <person name="Stajich J.E."/>
            <person name="Carrillo J."/>
            <person name="Kijimoto T."/>
            <person name="Eskalen A."/>
            <person name="O'Donnell K."/>
            <person name="Kasson M."/>
        </authorList>
    </citation>
    <scope>NUCLEOTIDE SEQUENCE [LARGE SCALE GENOMIC DNA]</scope>
    <source>
        <strain evidence="2 3">NRRL62606</strain>
    </source>
</reference>
<name>A0A428RNI7_9HYPO</name>
<gene>
    <name evidence="2" type="ORF">CEP51_007609</name>
</gene>
<dbReference type="InterPro" id="IPR010730">
    <property type="entry name" value="HET"/>
</dbReference>
<dbReference type="AlphaFoldDB" id="A0A428RNI7"/>
<dbReference type="Pfam" id="PF26639">
    <property type="entry name" value="Het-6_barrel"/>
    <property type="match status" value="1"/>
</dbReference>